<evidence type="ECO:0000256" key="3">
    <source>
        <dbReference type="ARBA" id="ARBA00022833"/>
    </source>
</evidence>
<evidence type="ECO:0000256" key="2">
    <source>
        <dbReference type="ARBA" id="ARBA00022771"/>
    </source>
</evidence>
<proteinExistence type="predicted"/>
<dbReference type="InterPro" id="IPR040023">
    <property type="entry name" value="WBP4"/>
</dbReference>
<reference evidence="6 7" key="1">
    <citation type="journal article" date="2016" name="Genome Biol. Evol.">
        <title>Divergent and convergent evolution of fungal pathogenicity.</title>
        <authorList>
            <person name="Shang Y."/>
            <person name="Xiao G."/>
            <person name="Zheng P."/>
            <person name="Cen K."/>
            <person name="Zhan S."/>
            <person name="Wang C."/>
        </authorList>
    </citation>
    <scope>NUCLEOTIDE SEQUENCE [LARGE SCALE GENOMIC DNA]</scope>
    <source>
        <strain evidence="6 7">ARSEF 7405</strain>
    </source>
</reference>
<evidence type="ECO:0000259" key="5">
    <source>
        <dbReference type="SMART" id="SM00451"/>
    </source>
</evidence>
<feature type="domain" description="U1-type" evidence="5">
    <location>
        <begin position="8"/>
        <end position="43"/>
    </location>
</feature>
<dbReference type="GO" id="GO:0000398">
    <property type="term" value="P:mRNA splicing, via spliceosome"/>
    <property type="evidence" value="ECO:0007669"/>
    <property type="project" value="InterPro"/>
</dbReference>
<accession>A0A166NNQ1</accession>
<dbReference type="PANTHER" id="PTHR13173:SF10">
    <property type="entry name" value="WW DOMAIN-BINDING PROTEIN 4"/>
    <property type="match status" value="1"/>
</dbReference>
<gene>
    <name evidence="6" type="ORF">AAP_03510</name>
</gene>
<evidence type="ECO:0000256" key="1">
    <source>
        <dbReference type="ARBA" id="ARBA00022723"/>
    </source>
</evidence>
<dbReference type="GO" id="GO:0071011">
    <property type="term" value="C:precatalytic spliceosome"/>
    <property type="evidence" value="ECO:0007669"/>
    <property type="project" value="TreeGrafter"/>
</dbReference>
<feature type="compositionally biased region" description="Low complexity" evidence="4">
    <location>
        <begin position="77"/>
        <end position="95"/>
    </location>
</feature>
<keyword evidence="2" id="KW-0863">Zinc-finger</keyword>
<dbReference type="SMART" id="SM00451">
    <property type="entry name" value="ZnF_U1"/>
    <property type="match status" value="1"/>
</dbReference>
<feature type="region of interest" description="Disordered" evidence="4">
    <location>
        <begin position="197"/>
        <end position="299"/>
    </location>
</feature>
<organism evidence="6 7">
    <name type="scientific">Ascosphaera apis ARSEF 7405</name>
    <dbReference type="NCBI Taxonomy" id="392613"/>
    <lineage>
        <taxon>Eukaryota</taxon>
        <taxon>Fungi</taxon>
        <taxon>Dikarya</taxon>
        <taxon>Ascomycota</taxon>
        <taxon>Pezizomycotina</taxon>
        <taxon>Eurotiomycetes</taxon>
        <taxon>Eurotiomycetidae</taxon>
        <taxon>Onygenales</taxon>
        <taxon>Ascosphaeraceae</taxon>
        <taxon>Ascosphaera</taxon>
    </lineage>
</organism>
<evidence type="ECO:0000313" key="6">
    <source>
        <dbReference type="EMBL" id="KZZ91340.1"/>
    </source>
</evidence>
<feature type="compositionally biased region" description="Basic and acidic residues" evidence="4">
    <location>
        <begin position="251"/>
        <end position="264"/>
    </location>
</feature>
<dbReference type="PANTHER" id="PTHR13173">
    <property type="entry name" value="WW DOMAIN BINDING PROTEIN 4"/>
    <property type="match status" value="1"/>
</dbReference>
<dbReference type="InterPro" id="IPR003604">
    <property type="entry name" value="Matrin/U1-like-C_Znf_C2H2"/>
</dbReference>
<dbReference type="GO" id="GO:0003723">
    <property type="term" value="F:RNA binding"/>
    <property type="evidence" value="ECO:0007669"/>
    <property type="project" value="TreeGrafter"/>
</dbReference>
<evidence type="ECO:0000313" key="7">
    <source>
        <dbReference type="Proteomes" id="UP000242877"/>
    </source>
</evidence>
<dbReference type="GO" id="GO:0008270">
    <property type="term" value="F:zinc ion binding"/>
    <property type="evidence" value="ECO:0007669"/>
    <property type="project" value="UniProtKB-KW"/>
</dbReference>
<comment type="caution">
    <text evidence="6">The sequence shown here is derived from an EMBL/GenBank/DDBJ whole genome shotgun (WGS) entry which is preliminary data.</text>
</comment>
<keyword evidence="7" id="KW-1185">Reference proteome</keyword>
<protein>
    <submittedName>
        <fullName evidence="6">U1 zinc finger domain-containing protein</fullName>
    </submittedName>
</protein>
<dbReference type="VEuPathDB" id="FungiDB:AAP_03510"/>
<dbReference type="InterPro" id="IPR013085">
    <property type="entry name" value="U1-CZ_Znf_C2H2"/>
</dbReference>
<name>A0A166NNQ1_9EURO</name>
<dbReference type="Gene3D" id="3.30.160.60">
    <property type="entry name" value="Classic Zinc Finger"/>
    <property type="match status" value="1"/>
</dbReference>
<dbReference type="OrthoDB" id="191651at2759"/>
<dbReference type="Pfam" id="PF06220">
    <property type="entry name" value="zf-U1"/>
    <property type="match status" value="1"/>
</dbReference>
<feature type="compositionally biased region" description="Basic and acidic residues" evidence="4">
    <location>
        <begin position="221"/>
        <end position="239"/>
    </location>
</feature>
<feature type="compositionally biased region" description="Acidic residues" evidence="4">
    <location>
        <begin position="209"/>
        <end position="220"/>
    </location>
</feature>
<keyword evidence="3" id="KW-0862">Zinc</keyword>
<dbReference type="AlphaFoldDB" id="A0A166NNQ1"/>
<sequence>MAEFWKSAERYWCKHCKIYVRDTSFDRSQHEATGKHQGALKRFLRDIHREKERGERVDDRAKNEIERLRGLVSGGDKAATTTKKPAAAPAPSTPAATLAERKQQIAQLAEMGVAIPDEFRKEMAMVGDWTVVSETVEEDEAKKSAAEAAKLNVGVRKRKIPEGEVEEEATVVRKGWGSKFKRLPEDEEDLDTLLAMTTSLSKKKRKEGGDDEVDKSEEELKEGIKGEDMDAVMVKKESPGIEEASTVPEQVKTEAEDGAKKEETGDVSLSEIPEASKESSTEDIPTVVFKKRKAKQIRR</sequence>
<feature type="compositionally biased region" description="Basic residues" evidence="4">
    <location>
        <begin position="289"/>
        <end position="299"/>
    </location>
</feature>
<evidence type="ECO:0000256" key="4">
    <source>
        <dbReference type="SAM" id="MobiDB-lite"/>
    </source>
</evidence>
<dbReference type="Proteomes" id="UP000242877">
    <property type="component" value="Unassembled WGS sequence"/>
</dbReference>
<dbReference type="EMBL" id="AZGZ01000014">
    <property type="protein sequence ID" value="KZZ91340.1"/>
    <property type="molecule type" value="Genomic_DNA"/>
</dbReference>
<dbReference type="InterPro" id="IPR036236">
    <property type="entry name" value="Znf_C2H2_sf"/>
</dbReference>
<feature type="region of interest" description="Disordered" evidence="4">
    <location>
        <begin position="71"/>
        <end position="95"/>
    </location>
</feature>
<dbReference type="SUPFAM" id="SSF57667">
    <property type="entry name" value="beta-beta-alpha zinc fingers"/>
    <property type="match status" value="1"/>
</dbReference>
<keyword evidence="1" id="KW-0479">Metal-binding</keyword>